<name>A0ABD3I018_9MARC</name>
<gene>
    <name evidence="1" type="ORF">R1sor_010203</name>
</gene>
<dbReference type="Proteomes" id="UP001633002">
    <property type="component" value="Unassembled WGS sequence"/>
</dbReference>
<protein>
    <submittedName>
        <fullName evidence="1">Uncharacterized protein</fullName>
    </submittedName>
</protein>
<evidence type="ECO:0000313" key="1">
    <source>
        <dbReference type="EMBL" id="KAL3696127.1"/>
    </source>
</evidence>
<proteinExistence type="predicted"/>
<accession>A0ABD3I018</accession>
<comment type="caution">
    <text evidence="1">The sequence shown here is derived from an EMBL/GenBank/DDBJ whole genome shotgun (WGS) entry which is preliminary data.</text>
</comment>
<keyword evidence="2" id="KW-1185">Reference proteome</keyword>
<dbReference type="EMBL" id="JBJQOH010000002">
    <property type="protein sequence ID" value="KAL3696127.1"/>
    <property type="molecule type" value="Genomic_DNA"/>
</dbReference>
<reference evidence="1 2" key="1">
    <citation type="submission" date="2024-09" db="EMBL/GenBank/DDBJ databases">
        <title>Chromosome-scale assembly of Riccia sorocarpa.</title>
        <authorList>
            <person name="Paukszto L."/>
        </authorList>
    </citation>
    <scope>NUCLEOTIDE SEQUENCE [LARGE SCALE GENOMIC DNA]</scope>
    <source>
        <strain evidence="1">LP-2024</strain>
        <tissue evidence="1">Aerial parts of the thallus</tissue>
    </source>
</reference>
<sequence>MPAPSISFCIKIEAITREDEEAPEICITSPLQNLDQPWGTLIINSQLRDTLQANHKNRRMEESSLTTRREVAHTEALAERLTALLQINDANGQEPVKIEIRYVGNQHKEYDQALVDTLDVLLESKEQDKTVSSSVRWDQLLLDSVVISSACGRREPALEGESACGVRERMVKR</sequence>
<evidence type="ECO:0000313" key="2">
    <source>
        <dbReference type="Proteomes" id="UP001633002"/>
    </source>
</evidence>
<dbReference type="AlphaFoldDB" id="A0ABD3I018"/>
<organism evidence="1 2">
    <name type="scientific">Riccia sorocarpa</name>
    <dbReference type="NCBI Taxonomy" id="122646"/>
    <lineage>
        <taxon>Eukaryota</taxon>
        <taxon>Viridiplantae</taxon>
        <taxon>Streptophyta</taxon>
        <taxon>Embryophyta</taxon>
        <taxon>Marchantiophyta</taxon>
        <taxon>Marchantiopsida</taxon>
        <taxon>Marchantiidae</taxon>
        <taxon>Marchantiales</taxon>
        <taxon>Ricciaceae</taxon>
        <taxon>Riccia</taxon>
    </lineage>
</organism>